<feature type="compositionally biased region" description="Basic and acidic residues" evidence="1">
    <location>
        <begin position="208"/>
        <end position="218"/>
    </location>
</feature>
<protein>
    <submittedName>
        <fullName evidence="2">Uncharacterized protein</fullName>
    </submittedName>
</protein>
<feature type="region of interest" description="Disordered" evidence="1">
    <location>
        <begin position="208"/>
        <end position="231"/>
    </location>
</feature>
<evidence type="ECO:0000313" key="2">
    <source>
        <dbReference type="EMBL" id="MBP0458973.1"/>
    </source>
</evidence>
<sequence>MSLLASLLRLRADASGHAIRTSHVRHLHLSDQPLMMLPLKRTGPAARPLAVMLGTSPLRPRLLIAPPSGSTATMLTALAKAVIGHVASHHRAKEYLPATATRPERARYLDAPQLVVPNQQAVRFLRTLASGLRLRRLDDQSPSANSIRLLGQWLTHFTDRAQIPGSAALVSLTDLLVMHWITGQSPQDDDLATLLAWIYPPFGSTDGRDAARHAEAPDTYRGAGPDTDAAFDNEKLTPLVDAYARDPTPALQELEKLLAAYLQPTWDRLWQAYALLQAIPPTASAGRRWAAERAEFTDHTTHLDQDGRPRPARDQAVSAAISLERREAARAAFNADRALEDPFVRVELRTTGDAVGGTVIAVDDQHTICGPGGRDMWRPRITLSTQDPVHLEPGRLLTSHLHRTARYQVRGLIAGPVDTLVELEITAGMGTVDRPNHTVLPSAGAFLVLTAAPEHFRMPAFPSRDQTPWTHGGPPPEHLGDGDGSQEEQ</sequence>
<dbReference type="RefSeq" id="WP_209340719.1">
    <property type="nucleotide sequence ID" value="NZ_JAGIQL010000057.1"/>
</dbReference>
<dbReference type="EMBL" id="JAGIQL010000057">
    <property type="protein sequence ID" value="MBP0458973.1"/>
    <property type="molecule type" value="Genomic_DNA"/>
</dbReference>
<name>A0A940MI32_9ACTN</name>
<evidence type="ECO:0000256" key="1">
    <source>
        <dbReference type="SAM" id="MobiDB-lite"/>
    </source>
</evidence>
<proteinExistence type="predicted"/>
<dbReference type="Proteomes" id="UP000670475">
    <property type="component" value="Unassembled WGS sequence"/>
</dbReference>
<gene>
    <name evidence="2" type="ORF">JFN87_15895</name>
</gene>
<keyword evidence="3" id="KW-1185">Reference proteome</keyword>
<dbReference type="AlphaFoldDB" id="A0A940MI32"/>
<evidence type="ECO:0000313" key="3">
    <source>
        <dbReference type="Proteomes" id="UP000670475"/>
    </source>
</evidence>
<feature type="region of interest" description="Disordered" evidence="1">
    <location>
        <begin position="459"/>
        <end position="489"/>
    </location>
</feature>
<reference evidence="2" key="1">
    <citation type="submission" date="2021-03" db="EMBL/GenBank/DDBJ databases">
        <title>Whole genome sequence of Streptomyces bomunensis MMS17-BM035.</title>
        <authorList>
            <person name="Lee J.H."/>
        </authorList>
    </citation>
    <scope>NUCLEOTIDE SEQUENCE</scope>
    <source>
        <strain evidence="2">MMS17-BM035</strain>
    </source>
</reference>
<organism evidence="2 3">
    <name type="scientific">Streptomyces montanisoli</name>
    <dbReference type="NCBI Taxonomy" id="2798581"/>
    <lineage>
        <taxon>Bacteria</taxon>
        <taxon>Bacillati</taxon>
        <taxon>Actinomycetota</taxon>
        <taxon>Actinomycetes</taxon>
        <taxon>Kitasatosporales</taxon>
        <taxon>Streptomycetaceae</taxon>
        <taxon>Streptomyces</taxon>
    </lineage>
</organism>
<accession>A0A940MI32</accession>
<comment type="caution">
    <text evidence="2">The sequence shown here is derived from an EMBL/GenBank/DDBJ whole genome shotgun (WGS) entry which is preliminary data.</text>
</comment>